<evidence type="ECO:0000256" key="1">
    <source>
        <dbReference type="ARBA" id="ARBA00008031"/>
    </source>
</evidence>
<organism evidence="3 4">
    <name type="scientific">Candidatus Kerfeldbacteria bacterium RIFCSPHIGHO2_12_FULL_48_17</name>
    <dbReference type="NCBI Taxonomy" id="1798542"/>
    <lineage>
        <taxon>Bacteria</taxon>
        <taxon>Candidatus Kerfeldiibacteriota</taxon>
    </lineage>
</organism>
<dbReference type="AlphaFoldDB" id="A0A1G2AYR7"/>
<dbReference type="InterPro" id="IPR029017">
    <property type="entry name" value="Enolase-like_N"/>
</dbReference>
<protein>
    <recommendedName>
        <fullName evidence="5">Enolase C-terminal domain-containing protein</fullName>
    </recommendedName>
</protein>
<comment type="similarity">
    <text evidence="1">Belongs to the mandelate racemase/muconate lactonizing enzyme family.</text>
</comment>
<dbReference type="STRING" id="1798542.A3F54_01770"/>
<dbReference type="EMBL" id="MHKD01000039">
    <property type="protein sequence ID" value="OGY82054.1"/>
    <property type="molecule type" value="Genomic_DNA"/>
</dbReference>
<dbReference type="SUPFAM" id="SSF51604">
    <property type="entry name" value="Enolase C-terminal domain-like"/>
    <property type="match status" value="1"/>
</dbReference>
<evidence type="ECO:0008006" key="5">
    <source>
        <dbReference type="Google" id="ProtNLM"/>
    </source>
</evidence>
<accession>A0A1G2AYR7</accession>
<evidence type="ECO:0000313" key="3">
    <source>
        <dbReference type="EMBL" id="OGY82054.1"/>
    </source>
</evidence>
<evidence type="ECO:0000256" key="2">
    <source>
        <dbReference type="ARBA" id="ARBA00022723"/>
    </source>
</evidence>
<dbReference type="Gene3D" id="3.20.20.120">
    <property type="entry name" value="Enolase-like C-terminal domain"/>
    <property type="match status" value="1"/>
</dbReference>
<dbReference type="InterPro" id="IPR036849">
    <property type="entry name" value="Enolase-like_C_sf"/>
</dbReference>
<keyword evidence="2" id="KW-0479">Metal-binding</keyword>
<proteinExistence type="inferred from homology"/>
<dbReference type="PANTHER" id="PTHR48080:SF3">
    <property type="entry name" value="ENOLASE SUPERFAMILY MEMBER DDB_G0284701"/>
    <property type="match status" value="1"/>
</dbReference>
<dbReference type="PANTHER" id="PTHR48080">
    <property type="entry name" value="D-GALACTONATE DEHYDRATASE-RELATED"/>
    <property type="match status" value="1"/>
</dbReference>
<dbReference type="Proteomes" id="UP000176952">
    <property type="component" value="Unassembled WGS sequence"/>
</dbReference>
<sequence>MNSEYISGIDVFLLCIPLPQPFRLGFGELFTLPRVILRFKIEGRYGEYFSYGEAAIDFPFSAYDAWDNICALRSLTIIGSKVEGREKILEAAWKDRQKDFCYAAQAALNMALDGAYAQSQEKTVAAMYGSSVRSGQILQSVGMSTNINVIQDEIKKICLGGRIPKIKCDADIASSTKTLKVVAEICQKNNRGFLADFNASLNEDAWNDLLRGIANDRVVRDMWKYAEQPTLTELGIEGLIRANITSKEFFPGLEIIADETLLDEADAERCGAHEIILNLKLQKVGGIDRARKLLETAQKHAGKNYRVKATVGGTFPTALGRVYDQNGAAILASSDMPSDGWQPATDWFTGPLHLIHEAFCLDQGGSAILMKGKGSGFSVDEEKMNALVIPVPEEEYRKIRTNGKGNYITIRLKDESAYREKYEILTGKKFDWNL</sequence>
<evidence type="ECO:0000313" key="4">
    <source>
        <dbReference type="Proteomes" id="UP000176952"/>
    </source>
</evidence>
<dbReference type="SUPFAM" id="SSF54826">
    <property type="entry name" value="Enolase N-terminal domain-like"/>
    <property type="match status" value="1"/>
</dbReference>
<name>A0A1G2AYR7_9BACT</name>
<comment type="caution">
    <text evidence="3">The sequence shown here is derived from an EMBL/GenBank/DDBJ whole genome shotgun (WGS) entry which is preliminary data.</text>
</comment>
<gene>
    <name evidence="3" type="ORF">A3F54_01770</name>
</gene>
<dbReference type="Gene3D" id="3.30.390.10">
    <property type="entry name" value="Enolase-like, N-terminal domain"/>
    <property type="match status" value="1"/>
</dbReference>
<reference evidence="3 4" key="1">
    <citation type="journal article" date="2016" name="Nat. Commun.">
        <title>Thousands of microbial genomes shed light on interconnected biogeochemical processes in an aquifer system.</title>
        <authorList>
            <person name="Anantharaman K."/>
            <person name="Brown C.T."/>
            <person name="Hug L.A."/>
            <person name="Sharon I."/>
            <person name="Castelle C.J."/>
            <person name="Probst A.J."/>
            <person name="Thomas B.C."/>
            <person name="Singh A."/>
            <person name="Wilkins M.J."/>
            <person name="Karaoz U."/>
            <person name="Brodie E.L."/>
            <person name="Williams K.H."/>
            <person name="Hubbard S.S."/>
            <person name="Banfield J.F."/>
        </authorList>
    </citation>
    <scope>NUCLEOTIDE SEQUENCE [LARGE SCALE GENOMIC DNA]</scope>
</reference>
<dbReference type="GO" id="GO:0046872">
    <property type="term" value="F:metal ion binding"/>
    <property type="evidence" value="ECO:0007669"/>
    <property type="project" value="UniProtKB-KW"/>
</dbReference>
<dbReference type="InterPro" id="IPR034593">
    <property type="entry name" value="DgoD-like"/>
</dbReference>